<name>A0A444X3F3_ARAHY</name>
<sequence>MNPCQEPFIYKKEKIFNLKGKAKENESIDVCVDDKVTNYLNGRDVQQVLHAKLIGVRKWDKVLLISAQKDNRMQFQRSGILTTLCDHSFQCPCVSKWTYLSCPILDEYNRLLTSQLETHRQNILHDSDDKECLKILKNCWKAIHRMMGWTKFFLQC</sequence>
<dbReference type="Gene3D" id="6.10.250.940">
    <property type="match status" value="1"/>
</dbReference>
<keyword evidence="2" id="KW-1185">Reference proteome</keyword>
<reference evidence="1 2" key="1">
    <citation type="submission" date="2019-01" db="EMBL/GenBank/DDBJ databases">
        <title>Sequencing of cultivated peanut Arachis hypogaea provides insights into genome evolution and oil improvement.</title>
        <authorList>
            <person name="Chen X."/>
        </authorList>
    </citation>
    <scope>NUCLEOTIDE SEQUENCE [LARGE SCALE GENOMIC DNA]</scope>
    <source>
        <strain evidence="2">cv. Fuhuasheng</strain>
        <tissue evidence="1">Leaves</tissue>
    </source>
</reference>
<dbReference type="Gene3D" id="3.40.50.150">
    <property type="entry name" value="Vaccinia Virus protein VP39"/>
    <property type="match status" value="1"/>
</dbReference>
<proteinExistence type="predicted"/>
<evidence type="ECO:0000313" key="1">
    <source>
        <dbReference type="EMBL" id="RYQ84185.1"/>
    </source>
</evidence>
<dbReference type="Proteomes" id="UP000289738">
    <property type="component" value="Chromosome B10"/>
</dbReference>
<gene>
    <name evidence="1" type="ORF">Ahy_B10g103195</name>
</gene>
<organism evidence="1 2">
    <name type="scientific">Arachis hypogaea</name>
    <name type="common">Peanut</name>
    <dbReference type="NCBI Taxonomy" id="3818"/>
    <lineage>
        <taxon>Eukaryota</taxon>
        <taxon>Viridiplantae</taxon>
        <taxon>Streptophyta</taxon>
        <taxon>Embryophyta</taxon>
        <taxon>Tracheophyta</taxon>
        <taxon>Spermatophyta</taxon>
        <taxon>Magnoliopsida</taxon>
        <taxon>eudicotyledons</taxon>
        <taxon>Gunneridae</taxon>
        <taxon>Pentapetalae</taxon>
        <taxon>rosids</taxon>
        <taxon>fabids</taxon>
        <taxon>Fabales</taxon>
        <taxon>Fabaceae</taxon>
        <taxon>Papilionoideae</taxon>
        <taxon>50 kb inversion clade</taxon>
        <taxon>dalbergioids sensu lato</taxon>
        <taxon>Dalbergieae</taxon>
        <taxon>Pterocarpus clade</taxon>
        <taxon>Arachis</taxon>
    </lineage>
</organism>
<protein>
    <submittedName>
        <fullName evidence="1">Uncharacterized protein</fullName>
    </submittedName>
</protein>
<dbReference type="AlphaFoldDB" id="A0A444X3F3"/>
<dbReference type="InterPro" id="IPR029063">
    <property type="entry name" value="SAM-dependent_MTases_sf"/>
</dbReference>
<dbReference type="STRING" id="3818.A0A444X3F3"/>
<accession>A0A444X3F3</accession>
<evidence type="ECO:0000313" key="2">
    <source>
        <dbReference type="Proteomes" id="UP000289738"/>
    </source>
</evidence>
<comment type="caution">
    <text evidence="1">The sequence shown here is derived from an EMBL/GenBank/DDBJ whole genome shotgun (WGS) entry which is preliminary data.</text>
</comment>
<dbReference type="EMBL" id="SDMP01000020">
    <property type="protein sequence ID" value="RYQ84185.1"/>
    <property type="molecule type" value="Genomic_DNA"/>
</dbReference>